<gene>
    <name evidence="1" type="ORF">ROA7450_03356</name>
</gene>
<reference evidence="1 2" key="1">
    <citation type="submission" date="2017-03" db="EMBL/GenBank/DDBJ databases">
        <authorList>
            <person name="Afonso C.L."/>
            <person name="Miller P.J."/>
            <person name="Scott M.A."/>
            <person name="Spackman E."/>
            <person name="Goraichik I."/>
            <person name="Dimitrov K.M."/>
            <person name="Suarez D.L."/>
            <person name="Swayne D.E."/>
        </authorList>
    </citation>
    <scope>NUCLEOTIDE SEQUENCE [LARGE SCALE GENOMIC DNA]</scope>
    <source>
        <strain evidence="1 2">CECT 7450</strain>
    </source>
</reference>
<accession>A0A1X6ZWI7</accession>
<evidence type="ECO:0000313" key="1">
    <source>
        <dbReference type="EMBL" id="SLN63849.1"/>
    </source>
</evidence>
<keyword evidence="2" id="KW-1185">Reference proteome</keyword>
<dbReference type="EMBL" id="FWFX01000012">
    <property type="protein sequence ID" value="SLN63849.1"/>
    <property type="molecule type" value="Genomic_DNA"/>
</dbReference>
<dbReference type="AlphaFoldDB" id="A0A1X6ZWI7"/>
<protein>
    <submittedName>
        <fullName evidence="1">Uncharacterized protein</fullName>
    </submittedName>
</protein>
<organism evidence="1 2">
    <name type="scientific">Roseovarius albus</name>
    <dbReference type="NCBI Taxonomy" id="1247867"/>
    <lineage>
        <taxon>Bacteria</taxon>
        <taxon>Pseudomonadati</taxon>
        <taxon>Pseudomonadota</taxon>
        <taxon>Alphaproteobacteria</taxon>
        <taxon>Rhodobacterales</taxon>
        <taxon>Roseobacteraceae</taxon>
        <taxon>Roseovarius</taxon>
    </lineage>
</organism>
<proteinExistence type="predicted"/>
<name>A0A1X6ZWI7_9RHOB</name>
<evidence type="ECO:0000313" key="2">
    <source>
        <dbReference type="Proteomes" id="UP000193061"/>
    </source>
</evidence>
<dbReference type="Proteomes" id="UP000193061">
    <property type="component" value="Unassembled WGS sequence"/>
</dbReference>
<sequence length="89" mass="10092">MLVPVSTFYDGCDSTCELDEGDHPFITHLSYVFYNRATIYRADDLGRGLQDNRLVAQPDMDEVVFAKVEVGIYNSPDTPRGVKLYLNRS</sequence>